<dbReference type="GO" id="GO:0042073">
    <property type="term" value="P:intraciliary transport"/>
    <property type="evidence" value="ECO:0007669"/>
    <property type="project" value="TreeGrafter"/>
</dbReference>
<comment type="subcellular location">
    <subcellularLocation>
        <location evidence="1">Cell projection</location>
        <location evidence="1">Cilium</location>
    </subcellularLocation>
</comment>
<dbReference type="GO" id="GO:0005794">
    <property type="term" value="C:Golgi apparatus"/>
    <property type="evidence" value="ECO:0007669"/>
    <property type="project" value="TreeGrafter"/>
</dbReference>
<keyword evidence="5" id="KW-0175">Coiled coil</keyword>
<sequence>MWGPIPGGERCYARCGGADARVLFLPQDVSVTLMGNVLEKLRVLQYEREFGKKKSFAPFSETQFAVLSSGANASAQFKSFLDLVTFLLKSCGQEFVVDKYDDPNTSVNKLILTLKALGFPLDFPASKLKLGYGEAVCAALDFICDQALAARRFDWPRPQYPKEDFADEAEVDDDAEVDTANDDDVNALPGAEEEGEELYSDLVRSGKAAEHQHDLDQSFQQMIMSEVDPLLWKTELERVGPRLKVKGGAAAAAAGKEWHAHIERSRAHETVMGELLPRANAQLRLLGTQLTEATGRMGAKEKMLNNQYEHLRQEYTALKEKLQAATEVSKAGADRVNVMTTEHAETTEQLKETKGVMDERGAKMTDTSPLVHIKDALKRLAAEIKNFELRIGVVSHTLLQAKCRQASAASARRRGREAAAADGQSYQDPEYDPSDEDSN</sequence>
<feature type="region of interest" description="Disordered" evidence="6">
    <location>
        <begin position="406"/>
        <end position="439"/>
    </location>
</feature>
<comment type="similarity">
    <text evidence="2">Belongs to the IFT57 family.</text>
</comment>
<reference evidence="7" key="1">
    <citation type="submission" date="2021-02" db="EMBL/GenBank/DDBJ databases">
        <authorList>
            <person name="Palmer J.M."/>
        </authorList>
    </citation>
    <scope>NUCLEOTIDE SEQUENCE</scope>
    <source>
        <strain evidence="7">SCRP734</strain>
    </source>
</reference>
<feature type="compositionally biased region" description="Acidic residues" evidence="6">
    <location>
        <begin position="429"/>
        <end position="439"/>
    </location>
</feature>
<dbReference type="GO" id="GO:0030992">
    <property type="term" value="C:intraciliary transport particle B"/>
    <property type="evidence" value="ECO:0007669"/>
    <property type="project" value="TreeGrafter"/>
</dbReference>
<dbReference type="GO" id="GO:0005815">
    <property type="term" value="C:microtubule organizing center"/>
    <property type="evidence" value="ECO:0007669"/>
    <property type="project" value="TreeGrafter"/>
</dbReference>
<name>A0A8T1WGT4_9STRA</name>
<evidence type="ECO:0000256" key="1">
    <source>
        <dbReference type="ARBA" id="ARBA00004138"/>
    </source>
</evidence>
<dbReference type="AlphaFoldDB" id="A0A8T1WGT4"/>
<comment type="caution">
    <text evidence="7">The sequence shown here is derived from an EMBL/GenBank/DDBJ whole genome shotgun (WGS) entry which is preliminary data.</text>
</comment>
<evidence type="ECO:0000256" key="2">
    <source>
        <dbReference type="ARBA" id="ARBA00009415"/>
    </source>
</evidence>
<feature type="region of interest" description="Disordered" evidence="6">
    <location>
        <begin position="169"/>
        <end position="192"/>
    </location>
</feature>
<proteinExistence type="inferred from homology"/>
<evidence type="ECO:0000256" key="3">
    <source>
        <dbReference type="ARBA" id="ARBA00023069"/>
    </source>
</evidence>
<gene>
    <name evidence="7" type="primary">IFT57_2</name>
    <name evidence="7" type="ORF">PHYPSEUDO_013515</name>
</gene>
<evidence type="ECO:0000313" key="7">
    <source>
        <dbReference type="EMBL" id="KAG7393027.1"/>
    </source>
</evidence>
<evidence type="ECO:0000256" key="4">
    <source>
        <dbReference type="ARBA" id="ARBA00023273"/>
    </source>
</evidence>
<feature type="coiled-coil region" evidence="5">
    <location>
        <begin position="301"/>
        <end position="328"/>
    </location>
</feature>
<dbReference type="PANTHER" id="PTHR16011">
    <property type="entry name" value="IFT57/HIPPI"/>
    <property type="match status" value="1"/>
</dbReference>
<keyword evidence="3" id="KW-0969">Cilium</keyword>
<dbReference type="OrthoDB" id="423881at2759"/>
<accession>A0A8T1WGT4</accession>
<keyword evidence="8" id="KW-1185">Reference proteome</keyword>
<protein>
    <submittedName>
        <fullName evidence="7">Intraflagellar transport protein 57</fullName>
    </submittedName>
</protein>
<dbReference type="Proteomes" id="UP000694044">
    <property type="component" value="Unassembled WGS sequence"/>
</dbReference>
<evidence type="ECO:0000256" key="6">
    <source>
        <dbReference type="SAM" id="MobiDB-lite"/>
    </source>
</evidence>
<organism evidence="7 8">
    <name type="scientific">Phytophthora pseudosyringae</name>
    <dbReference type="NCBI Taxonomy" id="221518"/>
    <lineage>
        <taxon>Eukaryota</taxon>
        <taxon>Sar</taxon>
        <taxon>Stramenopiles</taxon>
        <taxon>Oomycota</taxon>
        <taxon>Peronosporomycetes</taxon>
        <taxon>Peronosporales</taxon>
        <taxon>Peronosporaceae</taxon>
        <taxon>Phytophthora</taxon>
    </lineage>
</organism>
<dbReference type="Pfam" id="PF10498">
    <property type="entry name" value="IFT57"/>
    <property type="match status" value="1"/>
</dbReference>
<dbReference type="GO" id="GO:1905515">
    <property type="term" value="P:non-motile cilium assembly"/>
    <property type="evidence" value="ECO:0007669"/>
    <property type="project" value="TreeGrafter"/>
</dbReference>
<evidence type="ECO:0000313" key="8">
    <source>
        <dbReference type="Proteomes" id="UP000694044"/>
    </source>
</evidence>
<dbReference type="GO" id="GO:0005929">
    <property type="term" value="C:cilium"/>
    <property type="evidence" value="ECO:0007669"/>
    <property type="project" value="UniProtKB-SubCell"/>
</dbReference>
<keyword evidence="4" id="KW-0966">Cell projection</keyword>
<dbReference type="PANTHER" id="PTHR16011:SF0">
    <property type="entry name" value="INTRAFLAGELLAR TRANSPORT PROTEIN 57 HOMOLOG"/>
    <property type="match status" value="1"/>
</dbReference>
<evidence type="ECO:0000256" key="5">
    <source>
        <dbReference type="SAM" id="Coils"/>
    </source>
</evidence>
<dbReference type="EMBL" id="JAGDFM010000007">
    <property type="protein sequence ID" value="KAG7393027.1"/>
    <property type="molecule type" value="Genomic_DNA"/>
</dbReference>
<dbReference type="InterPro" id="IPR019530">
    <property type="entry name" value="Intra-flagellar_transport_57"/>
</dbReference>